<comment type="caution">
    <text evidence="4">The sequence shown here is derived from an EMBL/GenBank/DDBJ whole genome shotgun (WGS) entry which is preliminary data.</text>
</comment>
<dbReference type="Proteomes" id="UP000579605">
    <property type="component" value="Unassembled WGS sequence"/>
</dbReference>
<dbReference type="PANTHER" id="PTHR44942">
    <property type="entry name" value="METHYLTRANSF_11 DOMAIN-CONTAINING PROTEIN"/>
    <property type="match status" value="1"/>
</dbReference>
<organism evidence="4 5">
    <name type="scientific">Actinopolymorpha rutila</name>
    <dbReference type="NCBI Taxonomy" id="446787"/>
    <lineage>
        <taxon>Bacteria</taxon>
        <taxon>Bacillati</taxon>
        <taxon>Actinomycetota</taxon>
        <taxon>Actinomycetes</taxon>
        <taxon>Propionibacteriales</taxon>
        <taxon>Actinopolymorphaceae</taxon>
        <taxon>Actinopolymorpha</taxon>
    </lineage>
</organism>
<evidence type="ECO:0000313" key="4">
    <source>
        <dbReference type="EMBL" id="NYH88694.1"/>
    </source>
</evidence>
<keyword evidence="2 4" id="KW-0808">Transferase</keyword>
<dbReference type="InterPro" id="IPR051052">
    <property type="entry name" value="Diverse_substrate_MTase"/>
</dbReference>
<dbReference type="CDD" id="cd02440">
    <property type="entry name" value="AdoMet_MTases"/>
    <property type="match status" value="1"/>
</dbReference>
<dbReference type="GO" id="GO:0032259">
    <property type="term" value="P:methylation"/>
    <property type="evidence" value="ECO:0007669"/>
    <property type="project" value="UniProtKB-KW"/>
</dbReference>
<gene>
    <name evidence="4" type="ORF">F4554_001332</name>
</gene>
<dbReference type="Pfam" id="PF13649">
    <property type="entry name" value="Methyltransf_25"/>
    <property type="match status" value="1"/>
</dbReference>
<keyword evidence="1 4" id="KW-0489">Methyltransferase</keyword>
<accession>A0A852Z6V5</accession>
<dbReference type="AlphaFoldDB" id="A0A852Z6V5"/>
<dbReference type="InterPro" id="IPR041698">
    <property type="entry name" value="Methyltransf_25"/>
</dbReference>
<dbReference type="EMBL" id="JACBZH010000001">
    <property type="protein sequence ID" value="NYH88694.1"/>
    <property type="molecule type" value="Genomic_DNA"/>
</dbReference>
<protein>
    <submittedName>
        <fullName evidence="4">SAM-dependent methyltransferase</fullName>
    </submittedName>
</protein>
<evidence type="ECO:0000256" key="2">
    <source>
        <dbReference type="ARBA" id="ARBA00022679"/>
    </source>
</evidence>
<sequence>MNDDPRRHVLRAGFDRSAQDYERTRPVCPPLLFDDLLEVAGLVPGDHVVEIGCGTGQATVPLAERGLAVTAVELGADLAALARSRLAGFPTSEVVTSSFEDWQLAPAESPVDAVVAVNSLHWVDPELRYAKPHRLLRPGGCMAVADCVRVQPADADAFWTQVQEDYRVVGYEGDPPPAPERVGPRHLPAEAGALFEEVASRRYPFEARFTAEDYLANLGTQSGTHALGGARSADFLARVERRLDSLGWPALTVGFVALLTVGRRLP</sequence>
<reference evidence="4 5" key="1">
    <citation type="submission" date="2020-07" db="EMBL/GenBank/DDBJ databases">
        <title>Sequencing the genomes of 1000 actinobacteria strains.</title>
        <authorList>
            <person name="Klenk H.-P."/>
        </authorList>
    </citation>
    <scope>NUCLEOTIDE SEQUENCE [LARGE SCALE GENOMIC DNA]</scope>
    <source>
        <strain evidence="4 5">DSM 18448</strain>
    </source>
</reference>
<dbReference type="RefSeq" id="WP_202889171.1">
    <property type="nucleotide sequence ID" value="NZ_BAAARR010000022.1"/>
</dbReference>
<dbReference type="SUPFAM" id="SSF53335">
    <property type="entry name" value="S-adenosyl-L-methionine-dependent methyltransferases"/>
    <property type="match status" value="1"/>
</dbReference>
<keyword evidence="5" id="KW-1185">Reference proteome</keyword>
<evidence type="ECO:0000313" key="5">
    <source>
        <dbReference type="Proteomes" id="UP000579605"/>
    </source>
</evidence>
<dbReference type="GO" id="GO:0008168">
    <property type="term" value="F:methyltransferase activity"/>
    <property type="evidence" value="ECO:0007669"/>
    <property type="project" value="UniProtKB-KW"/>
</dbReference>
<dbReference type="Gene3D" id="3.40.50.150">
    <property type="entry name" value="Vaccinia Virus protein VP39"/>
    <property type="match status" value="1"/>
</dbReference>
<evidence type="ECO:0000256" key="1">
    <source>
        <dbReference type="ARBA" id="ARBA00022603"/>
    </source>
</evidence>
<evidence type="ECO:0000259" key="3">
    <source>
        <dbReference type="Pfam" id="PF13649"/>
    </source>
</evidence>
<dbReference type="InterPro" id="IPR029063">
    <property type="entry name" value="SAM-dependent_MTases_sf"/>
</dbReference>
<dbReference type="PANTHER" id="PTHR44942:SF4">
    <property type="entry name" value="METHYLTRANSFERASE TYPE 11 DOMAIN-CONTAINING PROTEIN"/>
    <property type="match status" value="1"/>
</dbReference>
<proteinExistence type="predicted"/>
<name>A0A852Z6V5_9ACTN</name>
<feature type="domain" description="Methyltransferase" evidence="3">
    <location>
        <begin position="48"/>
        <end position="140"/>
    </location>
</feature>